<keyword evidence="3" id="KW-0540">Nuclease</keyword>
<comment type="caution">
    <text evidence="3">The sequence shown here is derived from an EMBL/GenBank/DDBJ whole genome shotgun (WGS) entry which is preliminary data.</text>
</comment>
<reference evidence="3 4" key="1">
    <citation type="submission" date="2020-12" db="EMBL/GenBank/DDBJ databases">
        <title>Pseudomonas schmalbachii sp. nov. isolated from millipede gut.</title>
        <authorList>
            <person name="Shelomi M."/>
        </authorList>
    </citation>
    <scope>NUCLEOTIDE SEQUENCE [LARGE SCALE GENOMIC DNA]</scope>
    <source>
        <strain evidence="3 4">Milli4</strain>
    </source>
</reference>
<protein>
    <submittedName>
        <fullName evidence="3">HNH endonuclease</fullName>
    </submittedName>
</protein>
<dbReference type="Pfam" id="PF13392">
    <property type="entry name" value="HNH_3"/>
    <property type="match status" value="1"/>
</dbReference>
<accession>A0ABS3TKJ3</accession>
<gene>
    <name evidence="3" type="ORF">JFY56_02890</name>
</gene>
<evidence type="ECO:0000313" key="4">
    <source>
        <dbReference type="Proteomes" id="UP000669060"/>
    </source>
</evidence>
<sequence>MLSSIAQAALDKARAHHQDATSPPTRRPRQPWSEVEVEQLVALYPDTPMYQLVERFGRTDQKIYAKANKLGLRRSEAFLASPFAGRIRPGAELGKGTRFQKGHKTWNAGISYQAGGRAPATRFKPGQVNGRAAQLLKPIGYERVTDDGILQRKIRDDGPPQRRWKSVHMILWEEQHGPVPAGHMVAFRDGNRRNFAPENLVLISRAENMQRNSIHRYPPELKDAIRAAGKLKRTIREKEHEEQDRGSA</sequence>
<keyword evidence="4" id="KW-1185">Reference proteome</keyword>
<dbReference type="InterPro" id="IPR003615">
    <property type="entry name" value="HNH_nuc"/>
</dbReference>
<dbReference type="SUPFAM" id="SSF54060">
    <property type="entry name" value="His-Me finger endonucleases"/>
    <property type="match status" value="1"/>
</dbReference>
<feature type="region of interest" description="Disordered" evidence="1">
    <location>
        <begin position="11"/>
        <end position="33"/>
    </location>
</feature>
<evidence type="ECO:0000256" key="1">
    <source>
        <dbReference type="SAM" id="MobiDB-lite"/>
    </source>
</evidence>
<name>A0ABS3TKJ3_9PSED</name>
<proteinExistence type="predicted"/>
<dbReference type="Gene3D" id="3.90.75.20">
    <property type="match status" value="1"/>
</dbReference>
<organism evidence="3 4">
    <name type="scientific">Pseudomonas schmalbachii</name>
    <dbReference type="NCBI Taxonomy" id="2816993"/>
    <lineage>
        <taxon>Bacteria</taxon>
        <taxon>Pseudomonadati</taxon>
        <taxon>Pseudomonadota</taxon>
        <taxon>Gammaproteobacteria</taxon>
        <taxon>Pseudomonadales</taxon>
        <taxon>Pseudomonadaceae</taxon>
        <taxon>Pseudomonas</taxon>
    </lineage>
</organism>
<evidence type="ECO:0000259" key="2">
    <source>
        <dbReference type="Pfam" id="PF13392"/>
    </source>
</evidence>
<keyword evidence="3" id="KW-0378">Hydrolase</keyword>
<dbReference type="GO" id="GO:0004519">
    <property type="term" value="F:endonuclease activity"/>
    <property type="evidence" value="ECO:0007669"/>
    <property type="project" value="UniProtKB-KW"/>
</dbReference>
<dbReference type="Proteomes" id="UP000669060">
    <property type="component" value="Unassembled WGS sequence"/>
</dbReference>
<feature type="domain" description="HNH nuclease" evidence="2">
    <location>
        <begin position="167"/>
        <end position="210"/>
    </location>
</feature>
<dbReference type="EMBL" id="JAELYA010000001">
    <property type="protein sequence ID" value="MBO3274164.1"/>
    <property type="molecule type" value="Genomic_DNA"/>
</dbReference>
<dbReference type="InterPro" id="IPR044925">
    <property type="entry name" value="His-Me_finger_sf"/>
</dbReference>
<keyword evidence="3" id="KW-0255">Endonuclease</keyword>
<evidence type="ECO:0000313" key="3">
    <source>
        <dbReference type="EMBL" id="MBO3274164.1"/>
    </source>
</evidence>
<dbReference type="Gene3D" id="1.10.10.60">
    <property type="entry name" value="Homeodomain-like"/>
    <property type="match status" value="1"/>
</dbReference>